<protein>
    <submittedName>
        <fullName evidence="1">Uncharacterized protein</fullName>
    </submittedName>
</protein>
<dbReference type="EMBL" id="CP097502">
    <property type="protein sequence ID" value="URD72804.1"/>
    <property type="molecule type" value="Genomic_DNA"/>
</dbReference>
<sequence>PEGGTVCCFRDPNRRPLCVLHHSSSIGLAAIAGDCMLESSSRNTSACLHATAMNR</sequence>
<proteinExistence type="predicted"/>
<dbReference type="Proteomes" id="UP001055439">
    <property type="component" value="Chromosome 1"/>
</dbReference>
<feature type="non-terminal residue" evidence="1">
    <location>
        <position position="1"/>
    </location>
</feature>
<evidence type="ECO:0000313" key="1">
    <source>
        <dbReference type="EMBL" id="URD72804.1"/>
    </source>
</evidence>
<reference evidence="1" key="1">
    <citation type="submission" date="2022-05" db="EMBL/GenBank/DDBJ databases">
        <title>The Musa troglodytarum L. genome provides insights into the mechanism of non-climacteric behaviour and enrichment of carotenoids.</title>
        <authorList>
            <person name="Wang J."/>
        </authorList>
    </citation>
    <scope>NUCLEOTIDE SEQUENCE</scope>
    <source>
        <tissue evidence="1">Leaf</tissue>
    </source>
</reference>
<organism evidence="1 2">
    <name type="scientific">Musa troglodytarum</name>
    <name type="common">fe'i banana</name>
    <dbReference type="NCBI Taxonomy" id="320322"/>
    <lineage>
        <taxon>Eukaryota</taxon>
        <taxon>Viridiplantae</taxon>
        <taxon>Streptophyta</taxon>
        <taxon>Embryophyta</taxon>
        <taxon>Tracheophyta</taxon>
        <taxon>Spermatophyta</taxon>
        <taxon>Magnoliopsida</taxon>
        <taxon>Liliopsida</taxon>
        <taxon>Zingiberales</taxon>
        <taxon>Musaceae</taxon>
        <taxon>Musa</taxon>
    </lineage>
</organism>
<evidence type="ECO:0000313" key="2">
    <source>
        <dbReference type="Proteomes" id="UP001055439"/>
    </source>
</evidence>
<name>A0A9E7E959_9LILI</name>
<accession>A0A9E7E959</accession>
<keyword evidence="2" id="KW-1185">Reference proteome</keyword>
<dbReference type="AlphaFoldDB" id="A0A9E7E959"/>
<gene>
    <name evidence="1" type="ORF">MUK42_20153</name>
</gene>